<dbReference type="HAMAP" id="MF_00163">
    <property type="entry name" value="Pep_deformylase"/>
    <property type="match status" value="1"/>
</dbReference>
<comment type="cofactor">
    <cofactor evidence="2">
        <name>Fe(2+)</name>
        <dbReference type="ChEBI" id="CHEBI:29033"/>
    </cofactor>
    <text evidence="2">Binds 1 Fe(2+) ion.</text>
</comment>
<dbReference type="PRINTS" id="PR01576">
    <property type="entry name" value="PDEFORMYLASE"/>
</dbReference>
<dbReference type="CDD" id="cd00487">
    <property type="entry name" value="Pep_deformylase"/>
    <property type="match status" value="1"/>
</dbReference>
<dbReference type="PANTHER" id="PTHR10458:SF22">
    <property type="entry name" value="PEPTIDE DEFORMYLASE"/>
    <property type="match status" value="1"/>
</dbReference>
<dbReference type="PIRSF" id="PIRSF004749">
    <property type="entry name" value="Pep_def"/>
    <property type="match status" value="1"/>
</dbReference>
<comment type="similarity">
    <text evidence="1 2">Belongs to the polypeptide deformylase family.</text>
</comment>
<sequence>MIMNIITGKNTKILREIAQPIETVTPDTIKLIQEMRQTMKAGHPRGIGLAAPQIGMSIRLFVAEINYTKTKTGQFYACINPEIVSQSKETEEIEEGCLSLPNITGTSTRKKTITITYLNEYGKKMKTKARGLLSCIFQHELDHLNGVLFIDKAKNIRERISPLSPSI</sequence>
<keyword evidence="2" id="KW-0479">Metal-binding</keyword>
<feature type="binding site" evidence="2">
    <location>
        <position position="143"/>
    </location>
    <ligand>
        <name>Fe cation</name>
        <dbReference type="ChEBI" id="CHEBI:24875"/>
    </ligand>
</feature>
<protein>
    <recommendedName>
        <fullName evidence="2">Peptide deformylase</fullName>
        <shortName evidence="2">PDF</shortName>
        <ecNumber evidence="2">3.5.1.88</ecNumber>
    </recommendedName>
    <alternativeName>
        <fullName evidence="2">Polypeptide deformylase</fullName>
    </alternativeName>
</protein>
<name>A0A2H0PX26_9BACT</name>
<organism evidence="3 4">
    <name type="scientific">Candidatus Brennerbacteria bacterium CG11_big_fil_rev_8_21_14_0_20_43_10</name>
    <dbReference type="NCBI Taxonomy" id="1974523"/>
    <lineage>
        <taxon>Bacteria</taxon>
        <taxon>Candidatus Brenneribacteriota</taxon>
    </lineage>
</organism>
<dbReference type="GO" id="GO:0042586">
    <property type="term" value="F:peptide deformylase activity"/>
    <property type="evidence" value="ECO:0007669"/>
    <property type="project" value="UniProtKB-UniRule"/>
</dbReference>
<dbReference type="InterPro" id="IPR023635">
    <property type="entry name" value="Peptide_deformylase"/>
</dbReference>
<feature type="binding site" evidence="2">
    <location>
        <position position="139"/>
    </location>
    <ligand>
        <name>Fe cation</name>
        <dbReference type="ChEBI" id="CHEBI:24875"/>
    </ligand>
</feature>
<dbReference type="InterPro" id="IPR036821">
    <property type="entry name" value="Peptide_deformylase_sf"/>
</dbReference>
<feature type="binding site" evidence="2">
    <location>
        <position position="97"/>
    </location>
    <ligand>
        <name>Fe cation</name>
        <dbReference type="ChEBI" id="CHEBI:24875"/>
    </ligand>
</feature>
<dbReference type="EC" id="3.5.1.88" evidence="2"/>
<accession>A0A2H0PX26</accession>
<dbReference type="Proteomes" id="UP000236846">
    <property type="component" value="Unassembled WGS sequence"/>
</dbReference>
<keyword evidence="2" id="KW-0408">Iron</keyword>
<dbReference type="NCBIfam" id="TIGR00079">
    <property type="entry name" value="pept_deformyl"/>
    <property type="match status" value="1"/>
</dbReference>
<dbReference type="Gene3D" id="3.90.45.10">
    <property type="entry name" value="Peptide deformylase"/>
    <property type="match status" value="1"/>
</dbReference>
<dbReference type="GO" id="GO:0006412">
    <property type="term" value="P:translation"/>
    <property type="evidence" value="ECO:0007669"/>
    <property type="project" value="UniProtKB-UniRule"/>
</dbReference>
<evidence type="ECO:0000256" key="1">
    <source>
        <dbReference type="ARBA" id="ARBA00010759"/>
    </source>
</evidence>
<comment type="caution">
    <text evidence="3">The sequence shown here is derived from an EMBL/GenBank/DDBJ whole genome shotgun (WGS) entry which is preliminary data.</text>
</comment>
<keyword evidence="2" id="KW-0648">Protein biosynthesis</keyword>
<feature type="active site" evidence="2">
    <location>
        <position position="140"/>
    </location>
</feature>
<evidence type="ECO:0000313" key="4">
    <source>
        <dbReference type="Proteomes" id="UP000236846"/>
    </source>
</evidence>
<keyword evidence="2" id="KW-0378">Hydrolase</keyword>
<dbReference type="EMBL" id="PCXE01000017">
    <property type="protein sequence ID" value="PIR26568.1"/>
    <property type="molecule type" value="Genomic_DNA"/>
</dbReference>
<dbReference type="SUPFAM" id="SSF56420">
    <property type="entry name" value="Peptide deformylase"/>
    <property type="match status" value="1"/>
</dbReference>
<evidence type="ECO:0000256" key="2">
    <source>
        <dbReference type="HAMAP-Rule" id="MF_00163"/>
    </source>
</evidence>
<dbReference type="PANTHER" id="PTHR10458">
    <property type="entry name" value="PEPTIDE DEFORMYLASE"/>
    <property type="match status" value="1"/>
</dbReference>
<reference evidence="3 4" key="1">
    <citation type="submission" date="2017-09" db="EMBL/GenBank/DDBJ databases">
        <title>Depth-based differentiation of microbial function through sediment-hosted aquifers and enrichment of novel symbionts in the deep terrestrial subsurface.</title>
        <authorList>
            <person name="Probst A.J."/>
            <person name="Ladd B."/>
            <person name="Jarett J.K."/>
            <person name="Geller-Mcgrath D.E."/>
            <person name="Sieber C.M."/>
            <person name="Emerson J.B."/>
            <person name="Anantharaman K."/>
            <person name="Thomas B.C."/>
            <person name="Malmstrom R."/>
            <person name="Stieglmeier M."/>
            <person name="Klingl A."/>
            <person name="Woyke T."/>
            <person name="Ryan C.M."/>
            <person name="Banfield J.F."/>
        </authorList>
    </citation>
    <scope>NUCLEOTIDE SEQUENCE [LARGE SCALE GENOMIC DNA]</scope>
    <source>
        <strain evidence="3">CG11_big_fil_rev_8_21_14_0_20_43_10</strain>
    </source>
</reference>
<gene>
    <name evidence="2 3" type="primary">def</name>
    <name evidence="3" type="ORF">COV41_00865</name>
</gene>
<dbReference type="AlphaFoldDB" id="A0A2H0PX26"/>
<comment type="catalytic activity">
    <reaction evidence="2">
        <text>N-terminal N-formyl-L-methionyl-[peptide] + H2O = N-terminal L-methionyl-[peptide] + formate</text>
        <dbReference type="Rhea" id="RHEA:24420"/>
        <dbReference type="Rhea" id="RHEA-COMP:10639"/>
        <dbReference type="Rhea" id="RHEA-COMP:10640"/>
        <dbReference type="ChEBI" id="CHEBI:15377"/>
        <dbReference type="ChEBI" id="CHEBI:15740"/>
        <dbReference type="ChEBI" id="CHEBI:49298"/>
        <dbReference type="ChEBI" id="CHEBI:64731"/>
        <dbReference type="EC" id="3.5.1.88"/>
    </reaction>
</comment>
<dbReference type="Pfam" id="PF01327">
    <property type="entry name" value="Pep_deformylase"/>
    <property type="match status" value="1"/>
</dbReference>
<dbReference type="NCBIfam" id="NF001159">
    <property type="entry name" value="PRK00150.1-3"/>
    <property type="match status" value="1"/>
</dbReference>
<evidence type="ECO:0000313" key="3">
    <source>
        <dbReference type="EMBL" id="PIR26568.1"/>
    </source>
</evidence>
<dbReference type="GO" id="GO:0046872">
    <property type="term" value="F:metal ion binding"/>
    <property type="evidence" value="ECO:0007669"/>
    <property type="project" value="UniProtKB-KW"/>
</dbReference>
<proteinExistence type="inferred from homology"/>
<comment type="function">
    <text evidence="2">Removes the formyl group from the N-terminal Met of newly synthesized proteins. Requires at least a dipeptide for an efficient rate of reaction. N-terminal L-methionine is a prerequisite for activity but the enzyme has broad specificity at other positions.</text>
</comment>